<accession>G3UNJ0</accession>
<dbReference type="HOGENOM" id="CLU_2819196_0_0_1"/>
<dbReference type="AlphaFoldDB" id="G3UNJ0"/>
<keyword evidence="3" id="KW-1185">Reference proteome</keyword>
<proteinExistence type="predicted"/>
<protein>
    <submittedName>
        <fullName evidence="2">Uncharacterized protein</fullName>
    </submittedName>
</protein>
<evidence type="ECO:0000256" key="1">
    <source>
        <dbReference type="SAM" id="MobiDB-lite"/>
    </source>
</evidence>
<dbReference type="Ensembl" id="ENSLAFT00000033650.1">
    <property type="protein sequence ID" value="ENSLAFP00000029399.1"/>
    <property type="gene ID" value="ENSLAFG00000032572.1"/>
</dbReference>
<feature type="compositionally biased region" description="Low complexity" evidence="1">
    <location>
        <begin position="1"/>
        <end position="13"/>
    </location>
</feature>
<sequence>IPPSLPSFTSSLFPKEKPTRRGRGTLGNLGRASVFLEALKEHVRVHVSSVTKLFSSNNKCPGPPHAP</sequence>
<evidence type="ECO:0000313" key="3">
    <source>
        <dbReference type="Proteomes" id="UP000007646"/>
    </source>
</evidence>
<evidence type="ECO:0000313" key="2">
    <source>
        <dbReference type="Ensembl" id="ENSLAFP00000029399.1"/>
    </source>
</evidence>
<feature type="region of interest" description="Disordered" evidence="1">
    <location>
        <begin position="1"/>
        <end position="29"/>
    </location>
</feature>
<reference evidence="2 3" key="1">
    <citation type="submission" date="2009-06" db="EMBL/GenBank/DDBJ databases">
        <title>The Genome Sequence of Loxodonta africana (African elephant).</title>
        <authorList>
            <person name="Di Palma F."/>
            <person name="Heiman D."/>
            <person name="Young S."/>
            <person name="Johnson J."/>
            <person name="Lander E.S."/>
            <person name="Lindblad-Toh K."/>
        </authorList>
    </citation>
    <scope>NUCLEOTIDE SEQUENCE [LARGE SCALE GENOMIC DNA]</scope>
    <source>
        <strain evidence="2 3">Isolate ISIS603380</strain>
    </source>
</reference>
<name>G3UNJ0_LOXAF</name>
<dbReference type="InParanoid" id="G3UNJ0"/>
<reference evidence="2" key="2">
    <citation type="submission" date="2025-08" db="UniProtKB">
        <authorList>
            <consortium name="Ensembl"/>
        </authorList>
    </citation>
    <scope>IDENTIFICATION</scope>
    <source>
        <strain evidence="2">Isolate ISIS603380</strain>
    </source>
</reference>
<reference evidence="2" key="3">
    <citation type="submission" date="2025-09" db="UniProtKB">
        <authorList>
            <consortium name="Ensembl"/>
        </authorList>
    </citation>
    <scope>IDENTIFICATION</scope>
    <source>
        <strain evidence="2">Isolate ISIS603380</strain>
    </source>
</reference>
<dbReference type="Proteomes" id="UP000007646">
    <property type="component" value="Unassembled WGS sequence"/>
</dbReference>
<organism evidence="2 3">
    <name type="scientific">Loxodonta africana</name>
    <name type="common">African elephant</name>
    <dbReference type="NCBI Taxonomy" id="9785"/>
    <lineage>
        <taxon>Eukaryota</taxon>
        <taxon>Metazoa</taxon>
        <taxon>Chordata</taxon>
        <taxon>Craniata</taxon>
        <taxon>Vertebrata</taxon>
        <taxon>Euteleostomi</taxon>
        <taxon>Mammalia</taxon>
        <taxon>Eutheria</taxon>
        <taxon>Afrotheria</taxon>
        <taxon>Proboscidea</taxon>
        <taxon>Elephantidae</taxon>
        <taxon>Loxodonta</taxon>
    </lineage>
</organism>